<dbReference type="PANTHER" id="PTHR48478:SF1">
    <property type="entry name" value="LECTIN-LIKE"/>
    <property type="match status" value="1"/>
</dbReference>
<evidence type="ECO:0000313" key="1">
    <source>
        <dbReference type="EMBL" id="CAK7336985.1"/>
    </source>
</evidence>
<dbReference type="Pfam" id="PF14299">
    <property type="entry name" value="PP2"/>
    <property type="match status" value="2"/>
</dbReference>
<gene>
    <name evidence="1" type="ORF">DCAF_LOCUS12012</name>
</gene>
<sequence>MSSSNKLHYEADPDEVKYVKTFTILLELQYCSSDKPAELVQVTWLEITGETKEPLPVGKYEIKFEVSLEQGAFGWNGCPVFMMGKIGKKGRYRWTKINLADLGPDKKLVTSDFQIEVFGESEDNKLYFGLYEVWSGRFTSTKTTGSEERRSTISLSLCLRMLSYVKNHLVRAVTKVLHKTLNFDMDYEERSEALSGPHWKGDGSSVSSDSACPATCRVPAKALNIIWGNDPRFWQWIKLSEEETGSIGFNEGTMLLQVNWVEVTGKLSTTVFNVASTTKYELYYVMKFQVDAFGWHSVPINFRVRLSGQESVRSIVLQSYREKHDVWHEICGGEFTVSKNAAGVVEFGMFEVDSDWWKGSMVLAGIKIRPKAVY</sequence>
<dbReference type="AlphaFoldDB" id="A0AAV1RM66"/>
<reference evidence="1 2" key="1">
    <citation type="submission" date="2024-01" db="EMBL/GenBank/DDBJ databases">
        <authorList>
            <person name="Waweru B."/>
        </authorList>
    </citation>
    <scope>NUCLEOTIDE SEQUENCE [LARGE SCALE GENOMIC DNA]</scope>
</reference>
<dbReference type="GO" id="GO:0030246">
    <property type="term" value="F:carbohydrate binding"/>
    <property type="evidence" value="ECO:0007669"/>
    <property type="project" value="InterPro"/>
</dbReference>
<dbReference type="InterPro" id="IPR052147">
    <property type="entry name" value="PP2-like/Lectin"/>
</dbReference>
<proteinExistence type="predicted"/>
<name>A0AAV1RM66_9ROSI</name>
<protein>
    <submittedName>
        <fullName evidence="1">Uncharacterized protein</fullName>
    </submittedName>
</protein>
<dbReference type="PANTHER" id="PTHR48478">
    <property type="entry name" value="LECTIN-LIKE"/>
    <property type="match status" value="1"/>
</dbReference>
<dbReference type="EMBL" id="CAWUPB010001009">
    <property type="protein sequence ID" value="CAK7336985.1"/>
    <property type="molecule type" value="Genomic_DNA"/>
</dbReference>
<organism evidence="1 2">
    <name type="scientific">Dovyalis caffra</name>
    <dbReference type="NCBI Taxonomy" id="77055"/>
    <lineage>
        <taxon>Eukaryota</taxon>
        <taxon>Viridiplantae</taxon>
        <taxon>Streptophyta</taxon>
        <taxon>Embryophyta</taxon>
        <taxon>Tracheophyta</taxon>
        <taxon>Spermatophyta</taxon>
        <taxon>Magnoliopsida</taxon>
        <taxon>eudicotyledons</taxon>
        <taxon>Gunneridae</taxon>
        <taxon>Pentapetalae</taxon>
        <taxon>rosids</taxon>
        <taxon>fabids</taxon>
        <taxon>Malpighiales</taxon>
        <taxon>Salicaceae</taxon>
        <taxon>Flacourtieae</taxon>
        <taxon>Dovyalis</taxon>
    </lineage>
</organism>
<accession>A0AAV1RM66</accession>
<dbReference type="Proteomes" id="UP001314170">
    <property type="component" value="Unassembled WGS sequence"/>
</dbReference>
<keyword evidence="2" id="KW-1185">Reference proteome</keyword>
<dbReference type="InterPro" id="IPR025886">
    <property type="entry name" value="PP2-like"/>
</dbReference>
<evidence type="ECO:0000313" key="2">
    <source>
        <dbReference type="Proteomes" id="UP001314170"/>
    </source>
</evidence>
<comment type="caution">
    <text evidence="1">The sequence shown here is derived from an EMBL/GenBank/DDBJ whole genome shotgun (WGS) entry which is preliminary data.</text>
</comment>